<evidence type="ECO:0000313" key="3">
    <source>
        <dbReference type="Proteomes" id="UP000297613"/>
    </source>
</evidence>
<dbReference type="AlphaFoldDB" id="A0A6N4R0X2"/>
<dbReference type="EMBL" id="RQGM01000069">
    <property type="protein sequence ID" value="TGL80182.1"/>
    <property type="molecule type" value="Genomic_DNA"/>
</dbReference>
<accession>A0A6N4R0X2</accession>
<gene>
    <name evidence="2" type="ORF">EHQ83_16885</name>
</gene>
<proteinExistence type="predicted"/>
<evidence type="ECO:0000256" key="1">
    <source>
        <dbReference type="SAM" id="Phobius"/>
    </source>
</evidence>
<organism evidence="2 3">
    <name type="scientific">Leptospira yasudae</name>
    <dbReference type="NCBI Taxonomy" id="2202201"/>
    <lineage>
        <taxon>Bacteria</taxon>
        <taxon>Pseudomonadati</taxon>
        <taxon>Spirochaetota</taxon>
        <taxon>Spirochaetia</taxon>
        <taxon>Leptospirales</taxon>
        <taxon>Leptospiraceae</taxon>
        <taxon>Leptospira</taxon>
    </lineage>
</organism>
<comment type="caution">
    <text evidence="2">The sequence shown here is derived from an EMBL/GenBank/DDBJ whole genome shotgun (WGS) entry which is preliminary data.</text>
</comment>
<dbReference type="RefSeq" id="WP_135571553.1">
    <property type="nucleotide sequence ID" value="NZ_RQGK01000023.1"/>
</dbReference>
<reference evidence="2 3" key="1">
    <citation type="journal article" date="2019" name="PLoS Negl. Trop. Dis.">
        <title>Revisiting the worldwide diversity of Leptospira species in the environment.</title>
        <authorList>
            <person name="Vincent A.T."/>
            <person name="Schiettekatte O."/>
            <person name="Bourhy P."/>
            <person name="Veyrier F.J."/>
            <person name="Picardeau M."/>
        </authorList>
    </citation>
    <scope>NUCLEOTIDE SEQUENCE [LARGE SCALE GENOMIC DNA]</scope>
    <source>
        <strain evidence="2 3">201702445</strain>
    </source>
</reference>
<feature type="transmembrane region" description="Helical" evidence="1">
    <location>
        <begin position="7"/>
        <end position="30"/>
    </location>
</feature>
<feature type="transmembrane region" description="Helical" evidence="1">
    <location>
        <begin position="50"/>
        <end position="71"/>
    </location>
</feature>
<protein>
    <submittedName>
        <fullName evidence="2">Uncharacterized protein</fullName>
    </submittedName>
</protein>
<keyword evidence="1" id="KW-0812">Transmembrane</keyword>
<dbReference type="Proteomes" id="UP000297613">
    <property type="component" value="Unassembled WGS sequence"/>
</dbReference>
<sequence length="77" mass="8949">MKTIFGILFLLVVYLSVYFSLTVFNLWILLSTFAAVHIGLFQTFRERLNLKFYFILSVVHLIAVLCLNLYFRQPAAG</sequence>
<evidence type="ECO:0000313" key="2">
    <source>
        <dbReference type="EMBL" id="TGL80182.1"/>
    </source>
</evidence>
<name>A0A6N4R0X2_9LEPT</name>
<keyword evidence="1" id="KW-0472">Membrane</keyword>
<keyword evidence="1" id="KW-1133">Transmembrane helix</keyword>